<dbReference type="Proteomes" id="UP001227268">
    <property type="component" value="Unassembled WGS sequence"/>
</dbReference>
<organism evidence="1 2">
    <name type="scientific">Naganishia friedmannii</name>
    <dbReference type="NCBI Taxonomy" id="89922"/>
    <lineage>
        <taxon>Eukaryota</taxon>
        <taxon>Fungi</taxon>
        <taxon>Dikarya</taxon>
        <taxon>Basidiomycota</taxon>
        <taxon>Agaricomycotina</taxon>
        <taxon>Tremellomycetes</taxon>
        <taxon>Filobasidiales</taxon>
        <taxon>Filobasidiaceae</taxon>
        <taxon>Naganishia</taxon>
    </lineage>
</organism>
<proteinExistence type="predicted"/>
<sequence length="522" mass="56418">MRSARASSAAIVLCLFQSLAGLLFGWENSSTSGLYINQYYQRRFGKCVDAGCTAYALPTIRQSTIAGCFSIGAFVGALSSGYVSSHIGLRRTCLIYILLFMIGIAIECSSFSTYAQVCVGRAIAGLGVGCTSGLVPVFQAEASPPAVRGLITGSFQLCVTLGIFLVNCMTYGTSKRHGDWTWRFPIGIQLIWAALLFVGFALCPESPRFLAGKNRWEESKQNLARMRHLPIDDQAIAIEMEDIRLAKEEDDKRGDASYLECFSMKNMILFRTAVGIFIQIGQQVSGINFFFNYGTIFAGYAGIDNPYVFTIILSAVNVVMSFPGILLLDRVGRRPNLLFGCAVMFAGQICTGAVSTALPDSKEGGKALIFLCCLFVAGFASTIGPVAWVVAAEVFPTRLAAKCVTLATAANWGMNTVIAFVAPIVQASIGTKITFVWAGFIAATAVFVFFCVPETAGLSIEEIDALFISRTPAWRSRHFRASQKDVEEANAEKRTRNMEHHEKVANTGNGGMAPHSPSSSEA</sequence>
<dbReference type="EMBL" id="JASBWT010000013">
    <property type="protein sequence ID" value="KAJ9099159.1"/>
    <property type="molecule type" value="Genomic_DNA"/>
</dbReference>
<gene>
    <name evidence="1" type="ORF">QFC21_004039</name>
</gene>
<evidence type="ECO:0000313" key="2">
    <source>
        <dbReference type="Proteomes" id="UP001227268"/>
    </source>
</evidence>
<comment type="caution">
    <text evidence="1">The sequence shown here is derived from an EMBL/GenBank/DDBJ whole genome shotgun (WGS) entry which is preliminary data.</text>
</comment>
<protein>
    <submittedName>
        <fullName evidence="1">Uncharacterized protein</fullName>
    </submittedName>
</protein>
<accession>A0ACC2VID8</accession>
<name>A0ACC2VID8_9TREE</name>
<evidence type="ECO:0000313" key="1">
    <source>
        <dbReference type="EMBL" id="KAJ9099159.1"/>
    </source>
</evidence>
<reference evidence="1" key="1">
    <citation type="submission" date="2023-04" db="EMBL/GenBank/DDBJ databases">
        <title>Draft Genome sequencing of Naganishia species isolated from polar environments using Oxford Nanopore Technology.</title>
        <authorList>
            <person name="Leo P."/>
            <person name="Venkateswaran K."/>
        </authorList>
    </citation>
    <scope>NUCLEOTIDE SEQUENCE</scope>
    <source>
        <strain evidence="1">MNA-CCFEE 5423</strain>
    </source>
</reference>
<keyword evidence="2" id="KW-1185">Reference proteome</keyword>